<name>A0A918DEP1_9RHOB</name>
<reference evidence="1 2" key="1">
    <citation type="journal article" date="2014" name="Int. J. Syst. Evol. Microbiol.">
        <title>Complete genome sequence of Corynebacterium casei LMG S-19264T (=DSM 44701T), isolated from a smear-ripened cheese.</title>
        <authorList>
            <consortium name="US DOE Joint Genome Institute (JGI-PGF)"/>
            <person name="Walter F."/>
            <person name="Albersmeier A."/>
            <person name="Kalinowski J."/>
            <person name="Ruckert C."/>
        </authorList>
    </citation>
    <scope>NUCLEOTIDE SEQUENCE [LARGE SCALE GENOMIC DNA]</scope>
    <source>
        <strain evidence="1 2">CGMCC 1.7029</strain>
    </source>
</reference>
<keyword evidence="2" id="KW-1185">Reference proteome</keyword>
<organism evidence="1 2">
    <name type="scientific">Gemmobacter aquaticus</name>
    <dbReference type="NCBI Taxonomy" id="490185"/>
    <lineage>
        <taxon>Bacteria</taxon>
        <taxon>Pseudomonadati</taxon>
        <taxon>Pseudomonadota</taxon>
        <taxon>Alphaproteobacteria</taxon>
        <taxon>Rhodobacterales</taxon>
        <taxon>Paracoccaceae</taxon>
        <taxon>Gemmobacter</taxon>
    </lineage>
</organism>
<gene>
    <name evidence="1" type="ORF">GCM10010991_37810</name>
</gene>
<sequence>MTADSLCYLSVIDVPIDQQAISNLLGITSEKEAERIYSEVSKSISIAGHIQSKYRWPNIFDILMHETKSTVREIGTHSAQEQCAVEIADLVASVVSALDEESLTWHTLIADPSGLLLTLNECKFEICDICEEHLQTGHTEQIGAELFSRIRSIFVAFNDYLLSYWGIQACACDEI</sequence>
<protein>
    <submittedName>
        <fullName evidence="1">Uncharacterized protein</fullName>
    </submittedName>
</protein>
<dbReference type="Proteomes" id="UP000598196">
    <property type="component" value="Unassembled WGS sequence"/>
</dbReference>
<dbReference type="EMBL" id="BMLP01000018">
    <property type="protein sequence ID" value="GGO39243.1"/>
    <property type="molecule type" value="Genomic_DNA"/>
</dbReference>
<evidence type="ECO:0000313" key="2">
    <source>
        <dbReference type="Proteomes" id="UP000598196"/>
    </source>
</evidence>
<accession>A0A918DEP1</accession>
<comment type="caution">
    <text evidence="1">The sequence shown here is derived from an EMBL/GenBank/DDBJ whole genome shotgun (WGS) entry which is preliminary data.</text>
</comment>
<proteinExistence type="predicted"/>
<dbReference type="RefSeq" id="WP_146284767.1">
    <property type="nucleotide sequence ID" value="NZ_BMLP01000018.1"/>
</dbReference>
<evidence type="ECO:0000313" key="1">
    <source>
        <dbReference type="EMBL" id="GGO39243.1"/>
    </source>
</evidence>
<dbReference type="AlphaFoldDB" id="A0A918DEP1"/>